<dbReference type="GO" id="GO:0004497">
    <property type="term" value="F:monooxygenase activity"/>
    <property type="evidence" value="ECO:0007669"/>
    <property type="project" value="UniProtKB-KW"/>
</dbReference>
<dbReference type="GO" id="GO:0071949">
    <property type="term" value="F:FAD binding"/>
    <property type="evidence" value="ECO:0007669"/>
    <property type="project" value="InterPro"/>
</dbReference>
<dbReference type="AlphaFoldDB" id="A0A370P0S1"/>
<dbReference type="Gene3D" id="3.40.50.1820">
    <property type="entry name" value="alpha/beta hydrolase"/>
    <property type="match status" value="1"/>
</dbReference>
<dbReference type="PANTHER" id="PTHR13789:SF318">
    <property type="entry name" value="GERANYLGERANYL DIPHOSPHATE REDUCTASE"/>
    <property type="match status" value="1"/>
</dbReference>
<name>A0A370P0S1_9BURK</name>
<dbReference type="Pfam" id="PF07859">
    <property type="entry name" value="Abhydrolase_3"/>
    <property type="match status" value="1"/>
</dbReference>
<keyword evidence="3" id="KW-0274">FAD</keyword>
<dbReference type="SUPFAM" id="SSF54373">
    <property type="entry name" value="FAD-linked reductases, C-terminal domain"/>
    <property type="match status" value="1"/>
</dbReference>
<dbReference type="Gene3D" id="3.50.50.60">
    <property type="entry name" value="FAD/NAD(P)-binding domain"/>
    <property type="match status" value="1"/>
</dbReference>
<comment type="cofactor">
    <cofactor evidence="1">
        <name>FAD</name>
        <dbReference type="ChEBI" id="CHEBI:57692"/>
    </cofactor>
</comment>
<sequence length="718" mass="77631">MRVIIAGAGIGGLCAALALRQHGIDAVVLEQAEKLTEVGAGIQIASNGALLLREMGVEPDLAAIAMQPDAFDYRDLATGRRLYYAPLGPEAARRYGAPMYNVHRADLIDVLARRLPAGAIRLGAKIASTGQTADRAWVDLVGGERVEADVVVGADGIHSAVRSALRGPETTHFANILMWRALIPAHRITGLPLPVRGNNWFGPGRTVISYWVRPDLYSILASVPASEVHRESWSASGDVEALRRSFHGAEPTVTALLDQVETSFITGMYYRDPIEQWSTGRITLLGDAAHAMVPFLAQGACQSIEDAWTLAVTLAREGDASVPERLLEYERRRQPRTTRVQAGARAIVKMVHEADPERVRVRNGRWKGMARIDPLAETSWGFVWAHDERLAARQAPDEVVGIANSREGKRMRRPESQRAFDLWKNTFAPEDVARGHDGMREAYDRMLLTNFPVPEDASIEEVELHGVQALRLEAVETSAENPVVLHFHGGAYVVGSARGSLEYAHRLSAAVGGSCYTVDYRLAPEHPYPAAIDDALDAYRGLLATGVPSGQIILSGESSGGGLALALAIAIRNAELPAPAGVFAVCPFADLTLSDPTIQVRSGDDPAAHRDTLSLLGASYFQGHEPTDPLVSPLHGDLRGLPPLFLAVAEGEVLQSDTMRLADKARGSGVDTTLRVIDDSVHVFTLFPFLSEAQRTLTEFAHWSRGHIACSARPLAAA</sequence>
<evidence type="ECO:0000259" key="7">
    <source>
        <dbReference type="Pfam" id="PF07859"/>
    </source>
</evidence>
<evidence type="ECO:0000256" key="2">
    <source>
        <dbReference type="ARBA" id="ARBA00022630"/>
    </source>
</evidence>
<keyword evidence="9" id="KW-1185">Reference proteome</keyword>
<dbReference type="RefSeq" id="WP_115013652.1">
    <property type="nucleotide sequence ID" value="NZ_QKWJ01000004.1"/>
</dbReference>
<evidence type="ECO:0000256" key="5">
    <source>
        <dbReference type="ARBA" id="ARBA00023033"/>
    </source>
</evidence>
<keyword evidence="2" id="KW-0285">Flavoprotein</keyword>
<dbReference type="PRINTS" id="PR00420">
    <property type="entry name" value="RNGMNOXGNASE"/>
</dbReference>
<feature type="domain" description="FAD-binding" evidence="6">
    <location>
        <begin position="2"/>
        <end position="340"/>
    </location>
</feature>
<evidence type="ECO:0000259" key="6">
    <source>
        <dbReference type="Pfam" id="PF01494"/>
    </source>
</evidence>
<evidence type="ECO:0000256" key="1">
    <source>
        <dbReference type="ARBA" id="ARBA00001974"/>
    </source>
</evidence>
<feature type="domain" description="Alpha/beta hydrolase fold-3" evidence="7">
    <location>
        <begin position="484"/>
        <end position="685"/>
    </location>
</feature>
<proteinExistence type="predicted"/>
<keyword evidence="4" id="KW-0560">Oxidoreductase</keyword>
<dbReference type="SUPFAM" id="SSF51905">
    <property type="entry name" value="FAD/NAD(P)-binding domain"/>
    <property type="match status" value="1"/>
</dbReference>
<dbReference type="Proteomes" id="UP000255165">
    <property type="component" value="Unassembled WGS sequence"/>
</dbReference>
<protein>
    <submittedName>
        <fullName evidence="8">2-polyprenyl-6-methoxyphenol hydroxylase</fullName>
    </submittedName>
</protein>
<dbReference type="GO" id="GO:0016787">
    <property type="term" value="F:hydrolase activity"/>
    <property type="evidence" value="ECO:0007669"/>
    <property type="project" value="InterPro"/>
</dbReference>
<dbReference type="InterPro" id="IPR002938">
    <property type="entry name" value="FAD-bd"/>
</dbReference>
<keyword evidence="5" id="KW-0503">Monooxygenase</keyword>
<gene>
    <name evidence="8" type="ORF">DN412_05925</name>
</gene>
<accession>A0A370P0S1</accession>
<dbReference type="PANTHER" id="PTHR13789">
    <property type="entry name" value="MONOOXYGENASE"/>
    <property type="match status" value="1"/>
</dbReference>
<evidence type="ECO:0000256" key="3">
    <source>
        <dbReference type="ARBA" id="ARBA00022827"/>
    </source>
</evidence>
<dbReference type="EMBL" id="QKWJ01000004">
    <property type="protein sequence ID" value="RDK11358.1"/>
    <property type="molecule type" value="Genomic_DNA"/>
</dbReference>
<dbReference type="Pfam" id="PF01494">
    <property type="entry name" value="FAD_binding_3"/>
    <property type="match status" value="1"/>
</dbReference>
<evidence type="ECO:0000313" key="8">
    <source>
        <dbReference type="EMBL" id="RDK11358.1"/>
    </source>
</evidence>
<evidence type="ECO:0000256" key="4">
    <source>
        <dbReference type="ARBA" id="ARBA00023002"/>
    </source>
</evidence>
<dbReference type="InterPro" id="IPR029058">
    <property type="entry name" value="AB_hydrolase_fold"/>
</dbReference>
<dbReference type="InterPro" id="IPR050493">
    <property type="entry name" value="FAD-dep_Monooxygenase_BioMet"/>
</dbReference>
<organism evidence="8 9">
    <name type="scientific">Cupriavidus lacunae</name>
    <dbReference type="NCBI Taxonomy" id="2666307"/>
    <lineage>
        <taxon>Bacteria</taxon>
        <taxon>Pseudomonadati</taxon>
        <taxon>Pseudomonadota</taxon>
        <taxon>Betaproteobacteria</taxon>
        <taxon>Burkholderiales</taxon>
        <taxon>Burkholderiaceae</taxon>
        <taxon>Cupriavidus</taxon>
    </lineage>
</organism>
<dbReference type="SUPFAM" id="SSF53474">
    <property type="entry name" value="alpha/beta-Hydrolases"/>
    <property type="match status" value="1"/>
</dbReference>
<comment type="caution">
    <text evidence="8">The sequence shown here is derived from an EMBL/GenBank/DDBJ whole genome shotgun (WGS) entry which is preliminary data.</text>
</comment>
<reference evidence="9" key="1">
    <citation type="submission" date="2018-06" db="EMBL/GenBank/DDBJ databases">
        <authorList>
            <person name="Feng T."/>
            <person name="Jeon C.O."/>
        </authorList>
    </citation>
    <scope>NUCLEOTIDE SEQUENCE [LARGE SCALE GENOMIC DNA]</scope>
    <source>
        <strain evidence="9">S23</strain>
    </source>
</reference>
<dbReference type="InterPro" id="IPR036188">
    <property type="entry name" value="FAD/NAD-bd_sf"/>
</dbReference>
<evidence type="ECO:0000313" key="9">
    <source>
        <dbReference type="Proteomes" id="UP000255165"/>
    </source>
</evidence>
<dbReference type="InterPro" id="IPR013094">
    <property type="entry name" value="AB_hydrolase_3"/>
</dbReference>